<name>A0A814Y9G3_9BILA</name>
<protein>
    <recommendedName>
        <fullName evidence="6">Mono(ADP-ribosyl)transferase</fullName>
    </recommendedName>
</protein>
<feature type="region of interest" description="Disordered" evidence="1">
    <location>
        <begin position="30"/>
        <end position="65"/>
    </location>
</feature>
<evidence type="ECO:0000313" key="5">
    <source>
        <dbReference type="Proteomes" id="UP000663855"/>
    </source>
</evidence>
<dbReference type="Proteomes" id="UP000663834">
    <property type="component" value="Unassembled WGS sequence"/>
</dbReference>
<accession>A0A814Y9G3</accession>
<feature type="compositionally biased region" description="Basic and acidic residues" evidence="1">
    <location>
        <begin position="34"/>
        <end position="49"/>
    </location>
</feature>
<sequence length="330" mass="37634">MITLATDLQSFGKESIHKQLHILSRKMGAANGHDNTETMEHQPTFDENRSNISPMRSRPHSQLARRENPPIVLEKSIIERFFNIGISKTNPLRLIDNYLNERLVSLEEALQPVAVQIDSLSSYIEKAKANCHYPSEYRLTLDESAAIYIYTMKWEGQCLYDQLQAAWASQDRSEMKPWFKYLKLFRRALDKLPNTNDEIWQGTHYYETLGETLALESSSFYSSMALCSPSNIGIVDYLQANVGTNLIIVGFKSVNGKSISHYSANQSKQIMLWPGIKLDVARMIMVNETGSVVVHIVGSTNPRVLMAAKSQETERHFKCRNKAYRCSLDM</sequence>
<dbReference type="SUPFAM" id="SSF56399">
    <property type="entry name" value="ADP-ribosylation"/>
    <property type="match status" value="1"/>
</dbReference>
<dbReference type="AlphaFoldDB" id="A0A814Y9G3"/>
<evidence type="ECO:0000313" key="3">
    <source>
        <dbReference type="EMBL" id="CAF1413548.1"/>
    </source>
</evidence>
<reference evidence="2" key="1">
    <citation type="submission" date="2021-02" db="EMBL/GenBank/DDBJ databases">
        <authorList>
            <person name="Nowell W R."/>
        </authorList>
    </citation>
    <scope>NUCLEOTIDE SEQUENCE</scope>
</reference>
<proteinExistence type="predicted"/>
<dbReference type="EMBL" id="CAJNOW010004330">
    <property type="protein sequence ID" value="CAF1413548.1"/>
    <property type="molecule type" value="Genomic_DNA"/>
</dbReference>
<gene>
    <name evidence="2" type="ORF">CJN711_LOCUS13261</name>
    <name evidence="3" type="ORF">KQP761_LOCUS10263</name>
    <name evidence="4" type="ORF">XDN619_LOCUS26059</name>
</gene>
<dbReference type="EMBL" id="CAJNOV010005817">
    <property type="protein sequence ID" value="CAF1226248.1"/>
    <property type="molecule type" value="Genomic_DNA"/>
</dbReference>
<dbReference type="Proteomes" id="UP000663887">
    <property type="component" value="Unassembled WGS sequence"/>
</dbReference>
<comment type="caution">
    <text evidence="2">The sequence shown here is derived from an EMBL/GenBank/DDBJ whole genome shotgun (WGS) entry which is preliminary data.</text>
</comment>
<evidence type="ECO:0000256" key="1">
    <source>
        <dbReference type="SAM" id="MobiDB-lite"/>
    </source>
</evidence>
<dbReference type="EMBL" id="CAJNRG010012085">
    <property type="protein sequence ID" value="CAF2137265.1"/>
    <property type="molecule type" value="Genomic_DNA"/>
</dbReference>
<evidence type="ECO:0000313" key="4">
    <source>
        <dbReference type="EMBL" id="CAF2137265.1"/>
    </source>
</evidence>
<evidence type="ECO:0008006" key="6">
    <source>
        <dbReference type="Google" id="ProtNLM"/>
    </source>
</evidence>
<dbReference type="Gene3D" id="3.90.176.10">
    <property type="entry name" value="Toxin ADP-ribosyltransferase, Chain A, domain 1"/>
    <property type="match status" value="1"/>
</dbReference>
<organism evidence="2 5">
    <name type="scientific">Rotaria magnacalcarata</name>
    <dbReference type="NCBI Taxonomy" id="392030"/>
    <lineage>
        <taxon>Eukaryota</taxon>
        <taxon>Metazoa</taxon>
        <taxon>Spiralia</taxon>
        <taxon>Gnathifera</taxon>
        <taxon>Rotifera</taxon>
        <taxon>Eurotatoria</taxon>
        <taxon>Bdelloidea</taxon>
        <taxon>Philodinida</taxon>
        <taxon>Philodinidae</taxon>
        <taxon>Rotaria</taxon>
    </lineage>
</organism>
<evidence type="ECO:0000313" key="2">
    <source>
        <dbReference type="EMBL" id="CAF1226248.1"/>
    </source>
</evidence>
<dbReference type="Proteomes" id="UP000663855">
    <property type="component" value="Unassembled WGS sequence"/>
</dbReference>
<dbReference type="OrthoDB" id="10017534at2759"/>